<accession>A0A5B2WN91</accession>
<organism evidence="2 3">
    <name type="scientific">Solihabitans fulvus</name>
    <dbReference type="NCBI Taxonomy" id="1892852"/>
    <lineage>
        <taxon>Bacteria</taxon>
        <taxon>Bacillati</taxon>
        <taxon>Actinomycetota</taxon>
        <taxon>Actinomycetes</taxon>
        <taxon>Pseudonocardiales</taxon>
        <taxon>Pseudonocardiaceae</taxon>
        <taxon>Solihabitans</taxon>
    </lineage>
</organism>
<dbReference type="CDD" id="cd11614">
    <property type="entry name" value="SAF_CpaB_FlgA_like"/>
    <property type="match status" value="1"/>
</dbReference>
<dbReference type="AlphaFoldDB" id="A0A5B2WN91"/>
<feature type="domain" description="SAF" evidence="1">
    <location>
        <begin position="22"/>
        <end position="84"/>
    </location>
</feature>
<comment type="caution">
    <text evidence="2">The sequence shown here is derived from an EMBL/GenBank/DDBJ whole genome shotgun (WGS) entry which is preliminary data.</text>
</comment>
<dbReference type="Pfam" id="PF08666">
    <property type="entry name" value="SAF"/>
    <property type="match status" value="1"/>
</dbReference>
<name>A0A5B2WN91_9PSEU</name>
<evidence type="ECO:0000313" key="2">
    <source>
        <dbReference type="EMBL" id="KAA2252162.1"/>
    </source>
</evidence>
<dbReference type="OrthoDB" id="4808509at2"/>
<proteinExistence type="predicted"/>
<dbReference type="EMBL" id="VUOB01000077">
    <property type="protein sequence ID" value="KAA2252162.1"/>
    <property type="molecule type" value="Genomic_DNA"/>
</dbReference>
<evidence type="ECO:0000313" key="3">
    <source>
        <dbReference type="Proteomes" id="UP000323454"/>
    </source>
</evidence>
<dbReference type="SMART" id="SM00858">
    <property type="entry name" value="SAF"/>
    <property type="match status" value="1"/>
</dbReference>
<dbReference type="Proteomes" id="UP000323454">
    <property type="component" value="Unassembled WGS sequence"/>
</dbReference>
<protein>
    <recommendedName>
        <fullName evidence="1">SAF domain-containing protein</fullName>
    </recommendedName>
</protein>
<keyword evidence="3" id="KW-1185">Reference proteome</keyword>
<gene>
    <name evidence="2" type="ORF">F0L68_36760</name>
</gene>
<dbReference type="InterPro" id="IPR013974">
    <property type="entry name" value="SAF"/>
</dbReference>
<evidence type="ECO:0000259" key="1">
    <source>
        <dbReference type="SMART" id="SM00858"/>
    </source>
</evidence>
<reference evidence="2 3" key="1">
    <citation type="submission" date="2019-09" db="EMBL/GenBank/DDBJ databases">
        <title>Goodfellowia gen. nov., a new genus of the Pseudonocardineae related to Actinoalloteichus, containing Goodfellowia coeruleoviolacea gen. nov., comb. nov. gen. nov., comb. nov.</title>
        <authorList>
            <person name="Labeda D."/>
        </authorList>
    </citation>
    <scope>NUCLEOTIDE SEQUENCE [LARGE SCALE GENOMIC DNA]</scope>
    <source>
        <strain evidence="2 3">AN110305</strain>
    </source>
</reference>
<sequence>MLTLLAAVLALWPGHVDAVARSPVLLAAHDLTAGQTLAAADLRLATLPSPALPAGALTELPSALGRVLAGAARSGEPLTDVRLVGVENTRLTSADPGSVAVPVRLADPGVAELLRPGSHVDVVGNTAHGQGEALAADAVVITVRSGAHTSADRGQLVVLAVRAAVATRVAAASLEESVTVTLR</sequence>
<reference evidence="2 3" key="2">
    <citation type="submission" date="2019-09" db="EMBL/GenBank/DDBJ databases">
        <authorList>
            <person name="Jin C."/>
        </authorList>
    </citation>
    <scope>NUCLEOTIDE SEQUENCE [LARGE SCALE GENOMIC DNA]</scope>
    <source>
        <strain evidence="2 3">AN110305</strain>
    </source>
</reference>